<dbReference type="Proteomes" id="UP000322997">
    <property type="component" value="Unassembled WGS sequence"/>
</dbReference>
<evidence type="ECO:0000313" key="2">
    <source>
        <dbReference type="EMBL" id="TYS56984.1"/>
    </source>
</evidence>
<reference evidence="2 3" key="1">
    <citation type="submission" date="2019-08" db="EMBL/GenBank/DDBJ databases">
        <title>Bacillus genomes from the desert of Cuatro Cienegas, Coahuila.</title>
        <authorList>
            <person name="Olmedo-Alvarez G."/>
        </authorList>
    </citation>
    <scope>NUCLEOTIDE SEQUENCE [LARGE SCALE GENOMIC DNA]</scope>
    <source>
        <strain evidence="2 3">CH108_3D</strain>
    </source>
</reference>
<name>A0A5D4S4C3_9BACI</name>
<sequence>MISSLSEKKEDAAEAASMIDEANAKAGEIDSLKEEAQALDDKIKEKKTKIADLDKDIKSKKGEIKKLDAAPVTLPSGTFIVGKEVKALRYSASAAGQSGNFVVYSSFGDLKVNQILESDYGVSEHIFFADEGDIIESTMPTILTPVE</sequence>
<protein>
    <submittedName>
        <fullName evidence="2">Uncharacterized protein</fullName>
    </submittedName>
</protein>
<gene>
    <name evidence="2" type="ORF">FZC83_05325</name>
</gene>
<proteinExistence type="predicted"/>
<evidence type="ECO:0000256" key="1">
    <source>
        <dbReference type="SAM" id="Coils"/>
    </source>
</evidence>
<comment type="caution">
    <text evidence="2">The sequence shown here is derived from an EMBL/GenBank/DDBJ whole genome shotgun (WGS) entry which is preliminary data.</text>
</comment>
<keyword evidence="1" id="KW-0175">Coiled coil</keyword>
<organism evidence="2 3">
    <name type="scientific">Rossellomorea marisflavi</name>
    <dbReference type="NCBI Taxonomy" id="189381"/>
    <lineage>
        <taxon>Bacteria</taxon>
        <taxon>Bacillati</taxon>
        <taxon>Bacillota</taxon>
        <taxon>Bacilli</taxon>
        <taxon>Bacillales</taxon>
        <taxon>Bacillaceae</taxon>
        <taxon>Rossellomorea</taxon>
    </lineage>
</organism>
<dbReference type="AlphaFoldDB" id="A0A5D4S4C3"/>
<evidence type="ECO:0000313" key="3">
    <source>
        <dbReference type="Proteomes" id="UP000322997"/>
    </source>
</evidence>
<dbReference type="EMBL" id="VTEQ01000001">
    <property type="protein sequence ID" value="TYS56984.1"/>
    <property type="molecule type" value="Genomic_DNA"/>
</dbReference>
<dbReference type="RefSeq" id="WP_187443013.1">
    <property type="nucleotide sequence ID" value="NZ_JBNILK010000001.1"/>
</dbReference>
<accession>A0A5D4S4C3</accession>
<dbReference type="Gene3D" id="1.20.5.340">
    <property type="match status" value="1"/>
</dbReference>
<feature type="coiled-coil region" evidence="1">
    <location>
        <begin position="5"/>
        <end position="70"/>
    </location>
</feature>